<evidence type="ECO:0000313" key="10">
    <source>
        <dbReference type="Proteomes" id="UP000256661"/>
    </source>
</evidence>
<keyword evidence="3" id="KW-0805">Transcription regulation</keyword>
<feature type="compositionally biased region" description="Pro residues" evidence="7">
    <location>
        <begin position="248"/>
        <end position="262"/>
    </location>
</feature>
<keyword evidence="2" id="KW-0677">Repeat</keyword>
<reference evidence="9 10" key="1">
    <citation type="submission" date="2018-08" db="EMBL/GenBank/DDBJ databases">
        <title>Sequencing the genomes of 1000 actinobacteria strains.</title>
        <authorList>
            <person name="Klenk H.-P."/>
        </authorList>
    </citation>
    <scope>NUCLEOTIDE SEQUENCE [LARGE SCALE GENOMIC DNA]</scope>
    <source>
        <strain evidence="9 10">DSM 43927</strain>
    </source>
</reference>
<feature type="DNA-binding region" description="OmpR/PhoB-type" evidence="6">
    <location>
        <begin position="1"/>
        <end position="92"/>
    </location>
</feature>
<proteinExistence type="inferred from homology"/>
<dbReference type="Gene3D" id="3.40.50.300">
    <property type="entry name" value="P-loop containing nucleotide triphosphate hydrolases"/>
    <property type="match status" value="1"/>
</dbReference>
<dbReference type="SMART" id="SM00862">
    <property type="entry name" value="Trans_reg_C"/>
    <property type="match status" value="1"/>
</dbReference>
<dbReference type="AlphaFoldDB" id="A0A3D9SSW9"/>
<dbReference type="InterPro" id="IPR001867">
    <property type="entry name" value="OmpR/PhoB-type_DNA-bd"/>
</dbReference>
<name>A0A3D9SSW9_9ACTN</name>
<dbReference type="InterPro" id="IPR011990">
    <property type="entry name" value="TPR-like_helical_dom_sf"/>
</dbReference>
<dbReference type="InterPro" id="IPR027417">
    <property type="entry name" value="P-loop_NTPase"/>
</dbReference>
<dbReference type="Proteomes" id="UP000256661">
    <property type="component" value="Unassembled WGS sequence"/>
</dbReference>
<evidence type="ECO:0000313" key="9">
    <source>
        <dbReference type="EMBL" id="REE99042.1"/>
    </source>
</evidence>
<dbReference type="PANTHER" id="PTHR35807:SF1">
    <property type="entry name" value="TRANSCRIPTIONAL REGULATOR REDD"/>
    <property type="match status" value="1"/>
</dbReference>
<dbReference type="PRINTS" id="PR00364">
    <property type="entry name" value="DISEASERSIST"/>
</dbReference>
<keyword evidence="10" id="KW-1185">Reference proteome</keyword>
<dbReference type="GO" id="GO:0003677">
    <property type="term" value="F:DNA binding"/>
    <property type="evidence" value="ECO:0007669"/>
    <property type="project" value="UniProtKB-UniRule"/>
</dbReference>
<organism evidence="9 10">
    <name type="scientific">Thermomonospora umbrina</name>
    <dbReference type="NCBI Taxonomy" id="111806"/>
    <lineage>
        <taxon>Bacteria</taxon>
        <taxon>Bacillati</taxon>
        <taxon>Actinomycetota</taxon>
        <taxon>Actinomycetes</taxon>
        <taxon>Streptosporangiales</taxon>
        <taxon>Thermomonosporaceae</taxon>
        <taxon>Thermomonospora</taxon>
    </lineage>
</organism>
<dbReference type="GO" id="GO:0043531">
    <property type="term" value="F:ADP binding"/>
    <property type="evidence" value="ECO:0007669"/>
    <property type="project" value="InterPro"/>
</dbReference>
<comment type="similarity">
    <text evidence="1">Belongs to the AfsR/DnrI/RedD regulatory family.</text>
</comment>
<dbReference type="Gene3D" id="1.25.40.10">
    <property type="entry name" value="Tetratricopeptide repeat domain"/>
    <property type="match status" value="2"/>
</dbReference>
<evidence type="ECO:0000256" key="4">
    <source>
        <dbReference type="ARBA" id="ARBA00023125"/>
    </source>
</evidence>
<sequence>MRFRYLGRVEFSTGSEWSSIPGGRPRALLALLIVNAGHVVTVERLVAELWPEDPPLSAPALIRGYVLQLRRTLGDSAKEIIITGTAGYELGVVDTPTDAERFEALAARGLAELEHGAPHEAESALAEALALWRGTPFLDAPPTPALGAEANRLRECRLHAAEARIEARMQLGKSAEVVGELRALLGEHPLREGLWAQLMRALHTTGNRADALEAYRRARQILTEELGLEPSGRLQALHQMILTDADPVPDPPASGTAAPPPGGHRNAPPAVLPHEVLRGNGAFAGRVADLARVERLLLDTNGPQVVVIDGVGGVGKSELAIHLAHQSAHRFPDGVCHVDLQGARGSAPPLEPTEALGRMLRSLGVPPPSVPGETAEAAARFRSLTANRRMLFVLDNACHAPQVQPLLPARSCAVLVTSRRALPVLGSVGYHLEAMSEEDSLDLLGRLVAPQRIAAEPDQALRIVRLCGGLPLALRIAGARLASRPHWPLRFLADKLASEQHRLDELKIDDLAVRSGFAISCQDLESLPEGREPVRVFRFLGIPRWSSITIPLTAALTDLPRHRAEQALESLLDARLLESPQPGHYRMHSLMRLFAREQAGVHLTKARRDDALLRALEYYVAAGLRVTALLDQLNVRWLTEEERVPPGGAARADRAITEPATPADAIAWLDDHRDSLVSAVRQAASIPGAHERMAIRLAATVCGPLRVRGHLQDSCALSESVLQVAGRVGDVLAEVRAHLNLACCRGSLDHDDGRSFMHLLGALDLCRTIGDSRWEGRALYELAAQLARHGDARAAGVYFNRGLGLLQAAGESHDVVLILHQLGLLEEGRGDTRAAARHFRRGVALAGGLGYRHGEYYNLAGLARLTAAVGDHGEAVTHFLRALDLAREVGEWHGEARLLGELAESLDRVNLRERARECRDHAVEILTDMGAVTADEVGAMRRSAPPTVPVRLTQPDSAIL</sequence>
<feature type="domain" description="OmpR/PhoB-type" evidence="8">
    <location>
        <begin position="1"/>
        <end position="92"/>
    </location>
</feature>
<evidence type="ECO:0000256" key="3">
    <source>
        <dbReference type="ARBA" id="ARBA00023015"/>
    </source>
</evidence>
<dbReference type="SMART" id="SM01043">
    <property type="entry name" value="BTAD"/>
    <property type="match status" value="1"/>
</dbReference>
<dbReference type="InterPro" id="IPR042197">
    <property type="entry name" value="Apaf_helical"/>
</dbReference>
<dbReference type="Gene3D" id="1.10.8.430">
    <property type="entry name" value="Helical domain of apoptotic protease-activating factors"/>
    <property type="match status" value="1"/>
</dbReference>
<dbReference type="Pfam" id="PF03704">
    <property type="entry name" value="BTAD"/>
    <property type="match status" value="1"/>
</dbReference>
<dbReference type="SMART" id="SM00028">
    <property type="entry name" value="TPR"/>
    <property type="match status" value="4"/>
</dbReference>
<feature type="region of interest" description="Disordered" evidence="7">
    <location>
        <begin position="246"/>
        <end position="268"/>
    </location>
</feature>
<dbReference type="InterPro" id="IPR019734">
    <property type="entry name" value="TPR_rpt"/>
</dbReference>
<protein>
    <submittedName>
        <fullName evidence="9">DNA-binding SARP family transcriptional activator</fullName>
    </submittedName>
</protein>
<dbReference type="InterPro" id="IPR002182">
    <property type="entry name" value="NB-ARC"/>
</dbReference>
<evidence type="ECO:0000256" key="2">
    <source>
        <dbReference type="ARBA" id="ARBA00022737"/>
    </source>
</evidence>
<dbReference type="InterPro" id="IPR036388">
    <property type="entry name" value="WH-like_DNA-bd_sf"/>
</dbReference>
<dbReference type="Gene3D" id="1.10.10.10">
    <property type="entry name" value="Winged helix-like DNA-binding domain superfamily/Winged helix DNA-binding domain"/>
    <property type="match status" value="1"/>
</dbReference>
<dbReference type="CDD" id="cd15831">
    <property type="entry name" value="BTAD"/>
    <property type="match status" value="1"/>
</dbReference>
<dbReference type="InterPro" id="IPR051677">
    <property type="entry name" value="AfsR-DnrI-RedD_regulator"/>
</dbReference>
<dbReference type="GO" id="GO:0006355">
    <property type="term" value="P:regulation of DNA-templated transcription"/>
    <property type="evidence" value="ECO:0007669"/>
    <property type="project" value="InterPro"/>
</dbReference>
<evidence type="ECO:0000259" key="8">
    <source>
        <dbReference type="PROSITE" id="PS51755"/>
    </source>
</evidence>
<evidence type="ECO:0000256" key="7">
    <source>
        <dbReference type="SAM" id="MobiDB-lite"/>
    </source>
</evidence>
<evidence type="ECO:0000256" key="5">
    <source>
        <dbReference type="ARBA" id="ARBA00023163"/>
    </source>
</evidence>
<dbReference type="PANTHER" id="PTHR35807">
    <property type="entry name" value="TRANSCRIPTIONAL REGULATOR REDD-RELATED"/>
    <property type="match status" value="1"/>
</dbReference>
<dbReference type="SUPFAM" id="SSF48452">
    <property type="entry name" value="TPR-like"/>
    <property type="match status" value="2"/>
</dbReference>
<dbReference type="SUPFAM" id="SSF52540">
    <property type="entry name" value="P-loop containing nucleoside triphosphate hydrolases"/>
    <property type="match status" value="1"/>
</dbReference>
<evidence type="ECO:0000256" key="1">
    <source>
        <dbReference type="ARBA" id="ARBA00005820"/>
    </source>
</evidence>
<comment type="caution">
    <text evidence="9">The sequence shown here is derived from an EMBL/GenBank/DDBJ whole genome shotgun (WGS) entry which is preliminary data.</text>
</comment>
<dbReference type="Pfam" id="PF00486">
    <property type="entry name" value="Trans_reg_C"/>
    <property type="match status" value="1"/>
</dbReference>
<keyword evidence="4 6" id="KW-0238">DNA-binding</keyword>
<dbReference type="PROSITE" id="PS51755">
    <property type="entry name" value="OMPR_PHOB"/>
    <property type="match status" value="1"/>
</dbReference>
<dbReference type="SUPFAM" id="SSF46894">
    <property type="entry name" value="C-terminal effector domain of the bipartite response regulators"/>
    <property type="match status" value="1"/>
</dbReference>
<keyword evidence="5" id="KW-0804">Transcription</keyword>
<dbReference type="InterPro" id="IPR016032">
    <property type="entry name" value="Sig_transdc_resp-reg_C-effctor"/>
</dbReference>
<accession>A0A3D9SSW9</accession>
<dbReference type="EMBL" id="QTTT01000001">
    <property type="protein sequence ID" value="REE99042.1"/>
    <property type="molecule type" value="Genomic_DNA"/>
</dbReference>
<dbReference type="Pfam" id="PF00931">
    <property type="entry name" value="NB-ARC"/>
    <property type="match status" value="1"/>
</dbReference>
<dbReference type="InterPro" id="IPR005158">
    <property type="entry name" value="BTAD"/>
</dbReference>
<dbReference type="GO" id="GO:0000160">
    <property type="term" value="P:phosphorelay signal transduction system"/>
    <property type="evidence" value="ECO:0007669"/>
    <property type="project" value="InterPro"/>
</dbReference>
<gene>
    <name evidence="9" type="ORF">DFJ69_4547</name>
</gene>
<evidence type="ECO:0000256" key="6">
    <source>
        <dbReference type="PROSITE-ProRule" id="PRU01091"/>
    </source>
</evidence>